<dbReference type="PROSITE" id="PS50850">
    <property type="entry name" value="MFS"/>
    <property type="match status" value="1"/>
</dbReference>
<evidence type="ECO:0000256" key="2">
    <source>
        <dbReference type="ARBA" id="ARBA00022448"/>
    </source>
</evidence>
<dbReference type="InterPro" id="IPR001958">
    <property type="entry name" value="Tet-R_TetA/multi-R_MdtG-like"/>
</dbReference>
<feature type="transmembrane region" description="Helical" evidence="7">
    <location>
        <begin position="78"/>
        <end position="98"/>
    </location>
</feature>
<dbReference type="PANTHER" id="PTHR23504">
    <property type="entry name" value="MAJOR FACILITATOR SUPERFAMILY DOMAIN-CONTAINING PROTEIN 10"/>
    <property type="match status" value="1"/>
</dbReference>
<evidence type="ECO:0000256" key="6">
    <source>
        <dbReference type="SAM" id="MobiDB-lite"/>
    </source>
</evidence>
<feature type="compositionally biased region" description="Basic and acidic residues" evidence="6">
    <location>
        <begin position="20"/>
        <end position="30"/>
    </location>
</feature>
<evidence type="ECO:0000313" key="9">
    <source>
        <dbReference type="EMBL" id="TFK98636.1"/>
    </source>
</evidence>
<gene>
    <name evidence="9" type="ORF">BDV98DRAFT_572475</name>
</gene>
<feature type="domain" description="Major facilitator superfamily (MFS) profile" evidence="8">
    <location>
        <begin position="37"/>
        <end position="490"/>
    </location>
</feature>
<dbReference type="Proteomes" id="UP000305067">
    <property type="component" value="Unassembled WGS sequence"/>
</dbReference>
<evidence type="ECO:0000256" key="5">
    <source>
        <dbReference type="ARBA" id="ARBA00023136"/>
    </source>
</evidence>
<dbReference type="SUPFAM" id="SSF103473">
    <property type="entry name" value="MFS general substrate transporter"/>
    <property type="match status" value="1"/>
</dbReference>
<organism evidence="9 10">
    <name type="scientific">Pterulicium gracile</name>
    <dbReference type="NCBI Taxonomy" id="1884261"/>
    <lineage>
        <taxon>Eukaryota</taxon>
        <taxon>Fungi</taxon>
        <taxon>Dikarya</taxon>
        <taxon>Basidiomycota</taxon>
        <taxon>Agaricomycotina</taxon>
        <taxon>Agaricomycetes</taxon>
        <taxon>Agaricomycetidae</taxon>
        <taxon>Agaricales</taxon>
        <taxon>Pleurotineae</taxon>
        <taxon>Pterulaceae</taxon>
        <taxon>Pterulicium</taxon>
    </lineage>
</organism>
<feature type="transmembrane region" description="Helical" evidence="7">
    <location>
        <begin position="334"/>
        <end position="353"/>
    </location>
</feature>
<dbReference type="EMBL" id="ML178838">
    <property type="protein sequence ID" value="TFK98636.1"/>
    <property type="molecule type" value="Genomic_DNA"/>
</dbReference>
<dbReference type="GO" id="GO:0022857">
    <property type="term" value="F:transmembrane transporter activity"/>
    <property type="evidence" value="ECO:0007669"/>
    <property type="project" value="InterPro"/>
</dbReference>
<evidence type="ECO:0000259" key="8">
    <source>
        <dbReference type="PROSITE" id="PS50850"/>
    </source>
</evidence>
<evidence type="ECO:0000256" key="3">
    <source>
        <dbReference type="ARBA" id="ARBA00022692"/>
    </source>
</evidence>
<dbReference type="PANTHER" id="PTHR23504:SF15">
    <property type="entry name" value="MAJOR FACILITATOR SUPERFAMILY (MFS) PROFILE DOMAIN-CONTAINING PROTEIN"/>
    <property type="match status" value="1"/>
</dbReference>
<feature type="transmembrane region" description="Helical" evidence="7">
    <location>
        <begin position="36"/>
        <end position="58"/>
    </location>
</feature>
<feature type="transmembrane region" description="Helical" evidence="7">
    <location>
        <begin position="365"/>
        <end position="384"/>
    </location>
</feature>
<protein>
    <submittedName>
        <fullName evidence="9">MFS transporter</fullName>
    </submittedName>
</protein>
<dbReference type="AlphaFoldDB" id="A0A5C3QAP2"/>
<dbReference type="PRINTS" id="PR01035">
    <property type="entry name" value="TCRTETA"/>
</dbReference>
<evidence type="ECO:0000256" key="1">
    <source>
        <dbReference type="ARBA" id="ARBA00004141"/>
    </source>
</evidence>
<feature type="transmembrane region" description="Helical" evidence="7">
    <location>
        <begin position="293"/>
        <end position="314"/>
    </location>
</feature>
<comment type="subcellular location">
    <subcellularLocation>
        <location evidence="1">Membrane</location>
        <topology evidence="1">Multi-pass membrane protein</topology>
    </subcellularLocation>
</comment>
<feature type="transmembrane region" description="Helical" evidence="7">
    <location>
        <begin position="110"/>
        <end position="128"/>
    </location>
</feature>
<dbReference type="CDD" id="cd17330">
    <property type="entry name" value="MFS_SLC46_TetA_like"/>
    <property type="match status" value="1"/>
</dbReference>
<dbReference type="InterPro" id="IPR011701">
    <property type="entry name" value="MFS"/>
</dbReference>
<accession>A0A5C3QAP2</accession>
<sequence length="492" mass="53968">MSTAASEEPLLRTEPQPSQNRDDASPRPEKGRFDRFQLLLVLLIQVAEPITATVIFPFVNQFVRETGITDGDERKTGYYAGMIESLFFVTEALTVYHWGVASDAYGRKPILLIGLLMLVFSTLGFGLSRTFWAMMIFRALQGITNGNIGVTKSIMAEISDPSTITYVFSTMSIMWATGTTVGPVMGGLLARPAERWPPVFASSFWYKYPYFLPCAAAALVVLLTVCISSICLKETNPTILKKRAHLRQSTYRDSEYDVDTAGYGTLNSAPSTVEPVDAQPTERLMTTRTMIPIANIGFLAFVQQCISVLNPLVFSTSIEYGGLGMDPYEIGTILGIWGVANGFIQLFVSHRLIEKLGARTAYKLAFANQVTLLVCLAAIGILVPSRGVDTLIKSLLVFYLCLVTFTSIGYASIYVFIIDSASDSTLGSINGLSQMVASIMRALAPTIASSLYSVSLQQRYFLGGTMVYWILIGITISGIYMSTKLPTQLYRS</sequence>
<keyword evidence="5 7" id="KW-0472">Membrane</keyword>
<feature type="transmembrane region" description="Helical" evidence="7">
    <location>
        <begin position="460"/>
        <end position="481"/>
    </location>
</feature>
<feature type="transmembrane region" description="Helical" evidence="7">
    <location>
        <begin position="210"/>
        <end position="232"/>
    </location>
</feature>
<dbReference type="InterPro" id="IPR020846">
    <property type="entry name" value="MFS_dom"/>
</dbReference>
<dbReference type="GO" id="GO:0016020">
    <property type="term" value="C:membrane"/>
    <property type="evidence" value="ECO:0007669"/>
    <property type="project" value="UniProtKB-SubCell"/>
</dbReference>
<keyword evidence="2" id="KW-0813">Transport</keyword>
<dbReference type="Pfam" id="PF07690">
    <property type="entry name" value="MFS_1"/>
    <property type="match status" value="1"/>
</dbReference>
<dbReference type="OrthoDB" id="419616at2759"/>
<keyword evidence="4 7" id="KW-1133">Transmembrane helix</keyword>
<evidence type="ECO:0000256" key="4">
    <source>
        <dbReference type="ARBA" id="ARBA00022989"/>
    </source>
</evidence>
<evidence type="ECO:0000313" key="10">
    <source>
        <dbReference type="Proteomes" id="UP000305067"/>
    </source>
</evidence>
<name>A0A5C3QAP2_9AGAR</name>
<feature type="transmembrane region" description="Helical" evidence="7">
    <location>
        <begin position="396"/>
        <end position="417"/>
    </location>
</feature>
<reference evidence="9 10" key="1">
    <citation type="journal article" date="2019" name="Nat. Ecol. Evol.">
        <title>Megaphylogeny resolves global patterns of mushroom evolution.</title>
        <authorList>
            <person name="Varga T."/>
            <person name="Krizsan K."/>
            <person name="Foldi C."/>
            <person name="Dima B."/>
            <person name="Sanchez-Garcia M."/>
            <person name="Sanchez-Ramirez S."/>
            <person name="Szollosi G.J."/>
            <person name="Szarkandi J.G."/>
            <person name="Papp V."/>
            <person name="Albert L."/>
            <person name="Andreopoulos W."/>
            <person name="Angelini C."/>
            <person name="Antonin V."/>
            <person name="Barry K.W."/>
            <person name="Bougher N.L."/>
            <person name="Buchanan P."/>
            <person name="Buyck B."/>
            <person name="Bense V."/>
            <person name="Catcheside P."/>
            <person name="Chovatia M."/>
            <person name="Cooper J."/>
            <person name="Damon W."/>
            <person name="Desjardin D."/>
            <person name="Finy P."/>
            <person name="Geml J."/>
            <person name="Haridas S."/>
            <person name="Hughes K."/>
            <person name="Justo A."/>
            <person name="Karasinski D."/>
            <person name="Kautmanova I."/>
            <person name="Kiss B."/>
            <person name="Kocsube S."/>
            <person name="Kotiranta H."/>
            <person name="LaButti K.M."/>
            <person name="Lechner B.E."/>
            <person name="Liimatainen K."/>
            <person name="Lipzen A."/>
            <person name="Lukacs Z."/>
            <person name="Mihaltcheva S."/>
            <person name="Morgado L.N."/>
            <person name="Niskanen T."/>
            <person name="Noordeloos M.E."/>
            <person name="Ohm R.A."/>
            <person name="Ortiz-Santana B."/>
            <person name="Ovrebo C."/>
            <person name="Racz N."/>
            <person name="Riley R."/>
            <person name="Savchenko A."/>
            <person name="Shiryaev A."/>
            <person name="Soop K."/>
            <person name="Spirin V."/>
            <person name="Szebenyi C."/>
            <person name="Tomsovsky M."/>
            <person name="Tulloss R.E."/>
            <person name="Uehling J."/>
            <person name="Grigoriev I.V."/>
            <person name="Vagvolgyi C."/>
            <person name="Papp T."/>
            <person name="Martin F.M."/>
            <person name="Miettinen O."/>
            <person name="Hibbett D.S."/>
            <person name="Nagy L.G."/>
        </authorList>
    </citation>
    <scope>NUCLEOTIDE SEQUENCE [LARGE SCALE GENOMIC DNA]</scope>
    <source>
        <strain evidence="9 10">CBS 309.79</strain>
    </source>
</reference>
<dbReference type="Gene3D" id="1.20.1250.20">
    <property type="entry name" value="MFS general substrate transporter like domains"/>
    <property type="match status" value="1"/>
</dbReference>
<feature type="region of interest" description="Disordered" evidence="6">
    <location>
        <begin position="1"/>
        <end position="30"/>
    </location>
</feature>
<keyword evidence="10" id="KW-1185">Reference proteome</keyword>
<feature type="transmembrane region" description="Helical" evidence="7">
    <location>
        <begin position="164"/>
        <end position="190"/>
    </location>
</feature>
<evidence type="ECO:0000256" key="7">
    <source>
        <dbReference type="SAM" id="Phobius"/>
    </source>
</evidence>
<dbReference type="InterPro" id="IPR036259">
    <property type="entry name" value="MFS_trans_sf"/>
</dbReference>
<keyword evidence="3 7" id="KW-0812">Transmembrane</keyword>
<proteinExistence type="predicted"/>